<dbReference type="RefSeq" id="WP_090326167.1">
    <property type="nucleotide sequence ID" value="NZ_FNSL01000001.1"/>
</dbReference>
<reference evidence="2" key="1">
    <citation type="submission" date="2016-10" db="EMBL/GenBank/DDBJ databases">
        <authorList>
            <person name="Varghese N."/>
            <person name="Submissions S."/>
        </authorList>
    </citation>
    <scope>NUCLEOTIDE SEQUENCE [LARGE SCALE GENOMIC DNA]</scope>
    <source>
        <strain evidence="2">ES.061</strain>
    </source>
</reference>
<dbReference type="PANTHER" id="PTHR33973:SF4">
    <property type="entry name" value="OS07G0153300 PROTEIN"/>
    <property type="match status" value="1"/>
</dbReference>
<dbReference type="EMBL" id="FNSL01000001">
    <property type="protein sequence ID" value="SEB35456.1"/>
    <property type="molecule type" value="Genomic_DNA"/>
</dbReference>
<organism evidence="1 2">
    <name type="scientific">Nitratireductor aquibiodomus</name>
    <dbReference type="NCBI Taxonomy" id="204799"/>
    <lineage>
        <taxon>Bacteria</taxon>
        <taxon>Pseudomonadati</taxon>
        <taxon>Pseudomonadota</taxon>
        <taxon>Alphaproteobacteria</taxon>
        <taxon>Hyphomicrobiales</taxon>
        <taxon>Phyllobacteriaceae</taxon>
        <taxon>Nitratireductor</taxon>
    </lineage>
</organism>
<proteinExistence type="predicted"/>
<evidence type="ECO:0008006" key="3">
    <source>
        <dbReference type="Google" id="ProtNLM"/>
    </source>
</evidence>
<dbReference type="Proteomes" id="UP000199064">
    <property type="component" value="Unassembled WGS sequence"/>
</dbReference>
<protein>
    <recommendedName>
        <fullName evidence="3">DUF1365 domain-containing protein</fullName>
    </recommendedName>
</protein>
<dbReference type="AlphaFoldDB" id="A0A1H4IP69"/>
<evidence type="ECO:0000313" key="2">
    <source>
        <dbReference type="Proteomes" id="UP000199064"/>
    </source>
</evidence>
<dbReference type="Pfam" id="PF07103">
    <property type="entry name" value="DUF1365"/>
    <property type="match status" value="1"/>
</dbReference>
<accession>A0A1H4IP69</accession>
<evidence type="ECO:0000313" key="1">
    <source>
        <dbReference type="EMBL" id="SEB35456.1"/>
    </source>
</evidence>
<dbReference type="InterPro" id="IPR010775">
    <property type="entry name" value="DUF1365"/>
</dbReference>
<dbReference type="PANTHER" id="PTHR33973">
    <property type="entry name" value="OS07G0153300 PROTEIN"/>
    <property type="match status" value="1"/>
</dbReference>
<keyword evidence="2" id="KW-1185">Reference proteome</keyword>
<sequence>MKRSSAIYSGRVIHRRHRPKVHRLFYRVFALYLDLDEIPALSKAMKLFGYNGAGVFSFNDGDHGDGTKGGLRRWVDTQIEKAGLDPGSMRVFLLCYPRIFGYVFNPLSVYFCHDTYGNIRLILYEVCNTFGERHTYVIPVERVGPKGIRHACDKALYVSPFLSMDCRYHFHIMPPAQDVVVAINETETSEPVLHASFTGQRRELTDRALLGLLLSHPLMTLKVTAAIHFEAMRLWLKKVPFHRHAPSGERVAQTLIKSDQKGRSS</sequence>
<gene>
    <name evidence="1" type="ORF">SAMN05216452_0259</name>
</gene>
<name>A0A1H4IP69_9HYPH</name>